<dbReference type="PANTHER" id="PTHR43654:SF1">
    <property type="entry name" value="ISOPENTENYL PHOSPHATE KINASE"/>
    <property type="match status" value="1"/>
</dbReference>
<dbReference type="CDD" id="cd04242">
    <property type="entry name" value="AAK_G5K_ProB"/>
    <property type="match status" value="1"/>
</dbReference>
<dbReference type="PANTHER" id="PTHR43654">
    <property type="entry name" value="GLUTAMATE 5-KINASE"/>
    <property type="match status" value="1"/>
</dbReference>
<keyword evidence="6 8" id="KW-0418">Kinase</keyword>
<dbReference type="Gene3D" id="3.40.1160.10">
    <property type="entry name" value="Acetylglutamate kinase-like"/>
    <property type="match status" value="2"/>
</dbReference>
<dbReference type="PROSITE" id="PS00902">
    <property type="entry name" value="GLUTAMATE_5_KINASE"/>
    <property type="match status" value="1"/>
</dbReference>
<evidence type="ECO:0000256" key="4">
    <source>
        <dbReference type="ARBA" id="ARBA00022679"/>
    </source>
</evidence>
<evidence type="ECO:0000256" key="7">
    <source>
        <dbReference type="ARBA" id="ARBA00022840"/>
    </source>
</evidence>
<keyword evidence="5 8" id="KW-0547">Nucleotide-binding</keyword>
<dbReference type="SUPFAM" id="SSF88697">
    <property type="entry name" value="PUA domain-like"/>
    <property type="match status" value="1"/>
</dbReference>
<feature type="domain" description="PUA" evidence="9">
    <location>
        <begin position="287"/>
        <end position="369"/>
    </location>
</feature>
<keyword evidence="2 8" id="KW-0028">Amino-acid biosynthesis</keyword>
<dbReference type="InterPro" id="IPR041739">
    <property type="entry name" value="G5K_ProB"/>
</dbReference>
<keyword evidence="4 8" id="KW-0808">Transferase</keyword>
<dbReference type="Pfam" id="PF01472">
    <property type="entry name" value="PUA"/>
    <property type="match status" value="1"/>
</dbReference>
<keyword evidence="11" id="KW-1185">Reference proteome</keyword>
<dbReference type="InterPro" id="IPR036393">
    <property type="entry name" value="AceGlu_kinase-like_sf"/>
</dbReference>
<dbReference type="GO" id="GO:0004349">
    <property type="term" value="F:glutamate 5-kinase activity"/>
    <property type="evidence" value="ECO:0007669"/>
    <property type="project" value="UniProtKB-EC"/>
</dbReference>
<evidence type="ECO:0000313" key="10">
    <source>
        <dbReference type="EMBL" id="MFC3675696.1"/>
    </source>
</evidence>
<dbReference type="InterPro" id="IPR002478">
    <property type="entry name" value="PUA"/>
</dbReference>
<evidence type="ECO:0000256" key="8">
    <source>
        <dbReference type="HAMAP-Rule" id="MF_00456"/>
    </source>
</evidence>
<comment type="subcellular location">
    <subcellularLocation>
        <location evidence="8">Cytoplasm</location>
    </subcellularLocation>
</comment>
<dbReference type="PIRSF" id="PIRSF000729">
    <property type="entry name" value="GK"/>
    <property type="match status" value="1"/>
</dbReference>
<comment type="function">
    <text evidence="8">Catalyzes the transfer of a phosphate group to glutamate to form L-glutamate 5-phosphate.</text>
</comment>
<feature type="binding site" evidence="8">
    <location>
        <begin position="180"/>
        <end position="181"/>
    </location>
    <ligand>
        <name>ATP</name>
        <dbReference type="ChEBI" id="CHEBI:30616"/>
    </ligand>
</feature>
<accession>A0ABV7VFV0</accession>
<dbReference type="InterPro" id="IPR019797">
    <property type="entry name" value="Glutamate_5-kinase_CS"/>
</dbReference>
<comment type="similarity">
    <text evidence="8">Belongs to the glutamate 5-kinase family.</text>
</comment>
<reference evidence="11" key="1">
    <citation type="journal article" date="2019" name="Int. J. Syst. Evol. Microbiol.">
        <title>The Global Catalogue of Microorganisms (GCM) 10K type strain sequencing project: providing services to taxonomists for standard genome sequencing and annotation.</title>
        <authorList>
            <consortium name="The Broad Institute Genomics Platform"/>
            <consortium name="The Broad Institute Genome Sequencing Center for Infectious Disease"/>
            <person name="Wu L."/>
            <person name="Ma J."/>
        </authorList>
    </citation>
    <scope>NUCLEOTIDE SEQUENCE [LARGE SCALE GENOMIC DNA]</scope>
    <source>
        <strain evidence="11">KCTC 42182</strain>
    </source>
</reference>
<gene>
    <name evidence="8 10" type="primary">proB</name>
    <name evidence="10" type="ORF">ACFOOQ_09095</name>
</gene>
<dbReference type="Pfam" id="PF00696">
    <property type="entry name" value="AA_kinase"/>
    <property type="match status" value="1"/>
</dbReference>
<feature type="binding site" evidence="8">
    <location>
        <position position="61"/>
    </location>
    <ligand>
        <name>substrate</name>
    </ligand>
</feature>
<keyword evidence="7 8" id="KW-0067">ATP-binding</keyword>
<feature type="binding site" evidence="8">
    <location>
        <position position="160"/>
    </location>
    <ligand>
        <name>substrate</name>
    </ligand>
</feature>
<dbReference type="InterPro" id="IPR001057">
    <property type="entry name" value="Glu/AcGlu_kinase"/>
</dbReference>
<dbReference type="InterPro" id="IPR015947">
    <property type="entry name" value="PUA-like_sf"/>
</dbReference>
<evidence type="ECO:0000259" key="9">
    <source>
        <dbReference type="SMART" id="SM00359"/>
    </source>
</evidence>
<dbReference type="SUPFAM" id="SSF53633">
    <property type="entry name" value="Carbamate kinase-like"/>
    <property type="match status" value="1"/>
</dbReference>
<dbReference type="Gene3D" id="2.30.130.10">
    <property type="entry name" value="PUA domain"/>
    <property type="match status" value="1"/>
</dbReference>
<evidence type="ECO:0000256" key="5">
    <source>
        <dbReference type="ARBA" id="ARBA00022741"/>
    </source>
</evidence>
<dbReference type="CDD" id="cd21157">
    <property type="entry name" value="PUA_G5K"/>
    <property type="match status" value="1"/>
</dbReference>
<dbReference type="InterPro" id="IPR036974">
    <property type="entry name" value="PUA_sf"/>
</dbReference>
<dbReference type="InterPro" id="IPR005715">
    <property type="entry name" value="Glu_5kinase/COase_Synthase"/>
</dbReference>
<dbReference type="NCBIfam" id="TIGR01027">
    <property type="entry name" value="proB"/>
    <property type="match status" value="1"/>
</dbReference>
<evidence type="ECO:0000313" key="11">
    <source>
        <dbReference type="Proteomes" id="UP001595711"/>
    </source>
</evidence>
<dbReference type="HAMAP" id="MF_00456">
    <property type="entry name" value="ProB"/>
    <property type="match status" value="1"/>
</dbReference>
<keyword evidence="1 8" id="KW-0963">Cytoplasm</keyword>
<comment type="caution">
    <text evidence="10">The sequence shown here is derived from an EMBL/GenBank/DDBJ whole genome shotgun (WGS) entry which is preliminary data.</text>
</comment>
<evidence type="ECO:0000256" key="6">
    <source>
        <dbReference type="ARBA" id="ARBA00022777"/>
    </source>
</evidence>
<feature type="binding site" evidence="8">
    <location>
        <position position="20"/>
    </location>
    <ligand>
        <name>ATP</name>
        <dbReference type="ChEBI" id="CHEBI:30616"/>
    </ligand>
</feature>
<dbReference type="PROSITE" id="PS50890">
    <property type="entry name" value="PUA"/>
    <property type="match status" value="1"/>
</dbReference>
<keyword evidence="3 8" id="KW-0641">Proline biosynthesis</keyword>
<name>A0ABV7VFV0_9PROT</name>
<dbReference type="EMBL" id="JBHRYJ010000001">
    <property type="protein sequence ID" value="MFC3675696.1"/>
    <property type="molecule type" value="Genomic_DNA"/>
</dbReference>
<dbReference type="PRINTS" id="PR00474">
    <property type="entry name" value="GLU5KINASE"/>
</dbReference>
<organism evidence="10 11">
    <name type="scientific">Ferrovibrio xuzhouensis</name>
    <dbReference type="NCBI Taxonomy" id="1576914"/>
    <lineage>
        <taxon>Bacteria</taxon>
        <taxon>Pseudomonadati</taxon>
        <taxon>Pseudomonadota</taxon>
        <taxon>Alphaproteobacteria</taxon>
        <taxon>Rhodospirillales</taxon>
        <taxon>Rhodospirillaceae</taxon>
        <taxon>Ferrovibrio</taxon>
    </lineage>
</organism>
<evidence type="ECO:0000256" key="2">
    <source>
        <dbReference type="ARBA" id="ARBA00022605"/>
    </source>
</evidence>
<dbReference type="Proteomes" id="UP001595711">
    <property type="component" value="Unassembled WGS sequence"/>
</dbReference>
<comment type="catalytic activity">
    <reaction evidence="8">
        <text>L-glutamate + ATP = L-glutamyl 5-phosphate + ADP</text>
        <dbReference type="Rhea" id="RHEA:14877"/>
        <dbReference type="ChEBI" id="CHEBI:29985"/>
        <dbReference type="ChEBI" id="CHEBI:30616"/>
        <dbReference type="ChEBI" id="CHEBI:58274"/>
        <dbReference type="ChEBI" id="CHEBI:456216"/>
        <dbReference type="EC" id="2.7.2.11"/>
    </reaction>
</comment>
<dbReference type="InterPro" id="IPR011529">
    <property type="entry name" value="Glu_5kinase"/>
</dbReference>
<proteinExistence type="inferred from homology"/>
<feature type="binding site" evidence="8">
    <location>
        <position position="148"/>
    </location>
    <ligand>
        <name>substrate</name>
    </ligand>
</feature>
<dbReference type="EC" id="2.7.2.11" evidence="8"/>
<dbReference type="RefSeq" id="WP_379724748.1">
    <property type="nucleotide sequence ID" value="NZ_JBHRYJ010000001.1"/>
</dbReference>
<sequence>MNAAARTLPSLDKARRIVIKVGSSLLVDSEKGTLRAAWLNALVDDIAALREAGKDVLVVSSGAIALGRRILGIDAKALRLEDSQAAAAAGQIRLSAAWGEALAKHDLKTAQILLTLGDTESRRHYLNARETVNTLLKFGVVPVVNENDTVATAEIRFGDNDRLAARVAQMISADCLVLLSDIDGLYTADPGVDPAAQFIPVVDGITPEIEAMAGISRSGLGRGGMITKIVAAKIAVGAGCAMVIANGKQMHPVQAVRDGGRCTWFAAAGTPTAARKQWIAGHLNPQGSLTVDAGAAKALRGGRSLLPAGVTTVDGRFQRGDLVRVVDIDGSEIAVGLSAYADEDARRILGHKSGDIAEILGYRGRDEMIHRDDLVLR</sequence>
<evidence type="ECO:0000256" key="1">
    <source>
        <dbReference type="ARBA" id="ARBA00022490"/>
    </source>
</evidence>
<evidence type="ECO:0000256" key="3">
    <source>
        <dbReference type="ARBA" id="ARBA00022650"/>
    </source>
</evidence>
<dbReference type="InterPro" id="IPR001048">
    <property type="entry name" value="Asp/Glu/Uridylate_kinase"/>
</dbReference>
<comment type="pathway">
    <text evidence="8">Amino-acid biosynthesis; L-proline biosynthesis; L-glutamate 5-semialdehyde from L-glutamate: step 1/2.</text>
</comment>
<protein>
    <recommendedName>
        <fullName evidence="8">Glutamate 5-kinase</fullName>
        <ecNumber evidence="8">2.7.2.11</ecNumber>
    </recommendedName>
    <alternativeName>
        <fullName evidence="8">Gamma-glutamyl kinase</fullName>
        <shortName evidence="8">GK</shortName>
    </alternativeName>
</protein>
<comment type="caution">
    <text evidence="8">Lacks conserved residue(s) required for the propagation of feature annotation.</text>
</comment>
<dbReference type="SMART" id="SM00359">
    <property type="entry name" value="PUA"/>
    <property type="match status" value="1"/>
</dbReference>